<feature type="region of interest" description="Disordered" evidence="1">
    <location>
        <begin position="406"/>
        <end position="439"/>
    </location>
</feature>
<name>A0A9P9L1R7_FUSSL</name>
<evidence type="ECO:0000313" key="2">
    <source>
        <dbReference type="EMBL" id="KAH7272375.1"/>
    </source>
</evidence>
<feature type="region of interest" description="Disordered" evidence="1">
    <location>
        <begin position="1"/>
        <end position="152"/>
    </location>
</feature>
<feature type="compositionally biased region" description="Polar residues" evidence="1">
    <location>
        <begin position="423"/>
        <end position="434"/>
    </location>
</feature>
<feature type="compositionally biased region" description="Low complexity" evidence="1">
    <location>
        <begin position="77"/>
        <end position="91"/>
    </location>
</feature>
<dbReference type="Proteomes" id="UP000736672">
    <property type="component" value="Unassembled WGS sequence"/>
</dbReference>
<protein>
    <submittedName>
        <fullName evidence="2">Uncharacterized protein</fullName>
    </submittedName>
</protein>
<feature type="compositionally biased region" description="Basic residues" evidence="1">
    <location>
        <begin position="902"/>
        <end position="912"/>
    </location>
</feature>
<proteinExistence type="predicted"/>
<sequence>MLKTTTETGDIGIFSIKPSTPSIGHRHPRRPRPEVRVQKRPSRSHPKGFQDGPGRDDRKSLPSYRDTTSEIISLYGSSAHPSLSRSLSPSSEDGYHSHSLTTCSSRRIPSFKSSGTFQSLPSTSGLQRPRSPFPYPTRLRRPGVRPASPAMSDNGVIDYSRMVGIDRVSQYLTGQQRTVYWSHKPRGPRSHHQYPPLSMRPEFSRSTSSLPSHPSPGPYQYGPGPSRSRTPSRIQYWGPRPQYRQTSSSDQSIRSASLTSIVEMYQGMPLDTNVPPPRAAGSFYYDYTEEFETEAPYEQEYAPPLCPIPQRAGGIRHPFLLRADGTETTDDSDTPPTIDSSGTNLKDHFEAPSEKDTDFQSDADFDKTGQQAAQGYQRAHEDALSPRCASVGSSVTADSQNVLAHARRVHSSSAPPADKSPSIHQNTYHPSSPKTFRRSKTLGAEPNTLCLDMMHLCGPYKNNCSSDSMLAERGSVAQLSESSQRDVLADEEVDGEEVITTCQGEEQFREAFPEISAPPRPENQPSKLEEYAMITKGRAGRGRHRRNPATADIVVPKDSSFSIPHPERERANVGTSILSPNPISPAKQLRVTNSIPQLMKALPPLPDEALKAESPHGASSTETEVSTGLLYSSPVNTAVPVEPEPNASTVALKSFFYDETLEPSSHQQLRANPSRFKVRLRSFHSAGFQREGDGSSAVPKRSSSNPIKPRLRLKVSRNKMSQKPLVHDGTVIRNADLGHFNSLLELKHFPQKETLTNRSSFGEALEEELAHLGIGENRLSSIDESTKRGRHYPSDQFDITYPPSHRGIAIATPVPQPNPGSEPGISRPQASSGRSRNSKVMGTKVSFLRSRTAPRARIRKRRRVSAVNGSDPTPLRPSAGHYSSFDESGIGSSPTSQGLQQKSHHKTRRVRRWASEAKRAVRSYVRKTLNRPWHSED</sequence>
<feature type="compositionally biased region" description="Polar residues" evidence="1">
    <location>
        <begin position="828"/>
        <end position="840"/>
    </location>
</feature>
<feature type="region of interest" description="Disordered" evidence="1">
    <location>
        <begin position="688"/>
        <end position="708"/>
    </location>
</feature>
<feature type="compositionally biased region" description="Polar residues" evidence="1">
    <location>
        <begin position="890"/>
        <end position="901"/>
    </location>
</feature>
<feature type="compositionally biased region" description="Polar residues" evidence="1">
    <location>
        <begin position="243"/>
        <end position="254"/>
    </location>
</feature>
<dbReference type="EMBL" id="JAGTJS010000003">
    <property type="protein sequence ID" value="KAH7272375.1"/>
    <property type="molecule type" value="Genomic_DNA"/>
</dbReference>
<accession>A0A9P9L1R7</accession>
<reference evidence="2" key="1">
    <citation type="journal article" date="2021" name="Nat. Commun.">
        <title>Genetic determinants of endophytism in the Arabidopsis root mycobiome.</title>
        <authorList>
            <person name="Mesny F."/>
            <person name="Miyauchi S."/>
            <person name="Thiergart T."/>
            <person name="Pickel B."/>
            <person name="Atanasova L."/>
            <person name="Karlsson M."/>
            <person name="Huettel B."/>
            <person name="Barry K.W."/>
            <person name="Haridas S."/>
            <person name="Chen C."/>
            <person name="Bauer D."/>
            <person name="Andreopoulos W."/>
            <person name="Pangilinan J."/>
            <person name="LaButti K."/>
            <person name="Riley R."/>
            <person name="Lipzen A."/>
            <person name="Clum A."/>
            <person name="Drula E."/>
            <person name="Henrissat B."/>
            <person name="Kohler A."/>
            <person name="Grigoriev I.V."/>
            <person name="Martin F.M."/>
            <person name="Hacquard S."/>
        </authorList>
    </citation>
    <scope>NUCLEOTIDE SEQUENCE</scope>
    <source>
        <strain evidence="2">FSSC 5 MPI-SDFR-AT-0091</strain>
    </source>
</reference>
<feature type="compositionally biased region" description="Basic and acidic residues" evidence="1">
    <location>
        <begin position="345"/>
        <end position="358"/>
    </location>
</feature>
<feature type="compositionally biased region" description="Low complexity" evidence="1">
    <location>
        <begin position="411"/>
        <end position="422"/>
    </location>
</feature>
<dbReference type="AlphaFoldDB" id="A0A9P9L1R7"/>
<feature type="region of interest" description="Disordered" evidence="1">
    <location>
        <begin position="557"/>
        <end position="579"/>
    </location>
</feature>
<feature type="compositionally biased region" description="Low complexity" evidence="1">
    <location>
        <begin position="334"/>
        <end position="343"/>
    </location>
</feature>
<feature type="compositionally biased region" description="Basic residues" evidence="1">
    <location>
        <begin position="183"/>
        <end position="192"/>
    </location>
</feature>
<feature type="region of interest" description="Disordered" evidence="1">
    <location>
        <begin position="182"/>
        <end position="254"/>
    </location>
</feature>
<feature type="region of interest" description="Disordered" evidence="1">
    <location>
        <begin position="325"/>
        <end position="363"/>
    </location>
</feature>
<evidence type="ECO:0000256" key="1">
    <source>
        <dbReference type="SAM" id="MobiDB-lite"/>
    </source>
</evidence>
<feature type="compositionally biased region" description="Polar residues" evidence="1">
    <location>
        <begin position="98"/>
        <end position="126"/>
    </location>
</feature>
<gene>
    <name evidence="2" type="ORF">B0J15DRAFT_460127</name>
</gene>
<feature type="compositionally biased region" description="Basic residues" evidence="1">
    <location>
        <begin position="852"/>
        <end position="864"/>
    </location>
</feature>
<organism evidence="2 3">
    <name type="scientific">Fusarium solani</name>
    <name type="common">Filamentous fungus</name>
    <dbReference type="NCBI Taxonomy" id="169388"/>
    <lineage>
        <taxon>Eukaryota</taxon>
        <taxon>Fungi</taxon>
        <taxon>Dikarya</taxon>
        <taxon>Ascomycota</taxon>
        <taxon>Pezizomycotina</taxon>
        <taxon>Sordariomycetes</taxon>
        <taxon>Hypocreomycetidae</taxon>
        <taxon>Hypocreales</taxon>
        <taxon>Nectriaceae</taxon>
        <taxon>Fusarium</taxon>
        <taxon>Fusarium solani species complex</taxon>
    </lineage>
</organism>
<comment type="caution">
    <text evidence="2">The sequence shown here is derived from an EMBL/GenBank/DDBJ whole genome shotgun (WGS) entry which is preliminary data.</text>
</comment>
<keyword evidence="3" id="KW-1185">Reference proteome</keyword>
<feature type="region of interest" description="Disordered" evidence="1">
    <location>
        <begin position="805"/>
        <end position="919"/>
    </location>
</feature>
<feature type="compositionally biased region" description="Low complexity" evidence="1">
    <location>
        <begin position="204"/>
        <end position="226"/>
    </location>
</feature>
<evidence type="ECO:0000313" key="3">
    <source>
        <dbReference type="Proteomes" id="UP000736672"/>
    </source>
</evidence>
<dbReference type="OrthoDB" id="4156126at2759"/>